<comment type="similarity">
    <text evidence="1 9">Belongs to the GHMP kinase family. IspE subfamily.</text>
</comment>
<dbReference type="InterPro" id="IPR013750">
    <property type="entry name" value="GHMP_kinase_C_dom"/>
</dbReference>
<protein>
    <recommendedName>
        <fullName evidence="3 9">4-diphosphocytidyl-2-C-methyl-D-erythritol kinase</fullName>
        <shortName evidence="9">CMK</shortName>
        <ecNumber evidence="2 9">2.7.1.148</ecNumber>
    </recommendedName>
    <alternativeName>
        <fullName evidence="8 9">4-(cytidine-5'-diphospho)-2-C-methyl-D-erythritol kinase</fullName>
    </alternativeName>
</protein>
<dbReference type="GO" id="GO:0019288">
    <property type="term" value="P:isopentenyl diphosphate biosynthetic process, methylerythritol 4-phosphate pathway"/>
    <property type="evidence" value="ECO:0007669"/>
    <property type="project" value="UniProtKB-UniRule"/>
</dbReference>
<dbReference type="InterPro" id="IPR004424">
    <property type="entry name" value="IspE"/>
</dbReference>
<dbReference type="GO" id="GO:0050515">
    <property type="term" value="F:4-(cytidine 5'-diphospho)-2-C-methyl-D-erythritol kinase activity"/>
    <property type="evidence" value="ECO:0007669"/>
    <property type="project" value="UniProtKB-UniRule"/>
</dbReference>
<dbReference type="InterPro" id="IPR020568">
    <property type="entry name" value="Ribosomal_Su5_D2-typ_SF"/>
</dbReference>
<dbReference type="Pfam" id="PF00288">
    <property type="entry name" value="GHMP_kinases_N"/>
    <property type="match status" value="1"/>
</dbReference>
<evidence type="ECO:0000256" key="9">
    <source>
        <dbReference type="HAMAP-Rule" id="MF_00061"/>
    </source>
</evidence>
<evidence type="ECO:0000256" key="5">
    <source>
        <dbReference type="ARBA" id="ARBA00022741"/>
    </source>
</evidence>
<evidence type="ECO:0000256" key="3">
    <source>
        <dbReference type="ARBA" id="ARBA00017473"/>
    </source>
</evidence>
<dbReference type="EMBL" id="AP017369">
    <property type="protein sequence ID" value="BAU95292.1"/>
    <property type="molecule type" value="Genomic_DNA"/>
</dbReference>
<feature type="domain" description="GHMP kinase N-terminal" evidence="10">
    <location>
        <begin position="74"/>
        <end position="154"/>
    </location>
</feature>
<evidence type="ECO:0000256" key="2">
    <source>
        <dbReference type="ARBA" id="ARBA00012052"/>
    </source>
</evidence>
<keyword evidence="13" id="KW-1185">Reference proteome</keyword>
<name>A0A169RT53_9CORY</name>
<keyword evidence="5 9" id="KW-0547">Nucleotide-binding</keyword>
<evidence type="ECO:0000256" key="1">
    <source>
        <dbReference type="ARBA" id="ARBA00009684"/>
    </source>
</evidence>
<dbReference type="InterPro" id="IPR014721">
    <property type="entry name" value="Ribsml_uS5_D2-typ_fold_subgr"/>
</dbReference>
<dbReference type="SUPFAM" id="SSF55060">
    <property type="entry name" value="GHMP Kinase, C-terminal domain"/>
    <property type="match status" value="1"/>
</dbReference>
<dbReference type="NCBIfam" id="TIGR00154">
    <property type="entry name" value="ispE"/>
    <property type="match status" value="1"/>
</dbReference>
<dbReference type="Proteomes" id="UP000218244">
    <property type="component" value="Chromosome"/>
</dbReference>
<dbReference type="HAMAP" id="MF_00061">
    <property type="entry name" value="IspE"/>
    <property type="match status" value="1"/>
</dbReference>
<dbReference type="PIRSF" id="PIRSF010376">
    <property type="entry name" value="IspE"/>
    <property type="match status" value="1"/>
</dbReference>
<evidence type="ECO:0000259" key="11">
    <source>
        <dbReference type="Pfam" id="PF08544"/>
    </source>
</evidence>
<evidence type="ECO:0000313" key="12">
    <source>
        <dbReference type="EMBL" id="BAU95292.1"/>
    </source>
</evidence>
<dbReference type="SUPFAM" id="SSF54211">
    <property type="entry name" value="Ribosomal protein S5 domain 2-like"/>
    <property type="match status" value="1"/>
</dbReference>
<dbReference type="InterPro" id="IPR036554">
    <property type="entry name" value="GHMP_kinase_C_sf"/>
</dbReference>
<dbReference type="Pfam" id="PF08544">
    <property type="entry name" value="GHMP_kinases_C"/>
    <property type="match status" value="1"/>
</dbReference>
<keyword evidence="9" id="KW-0414">Isoprene biosynthesis</keyword>
<dbReference type="PANTHER" id="PTHR43527:SF2">
    <property type="entry name" value="4-DIPHOSPHOCYTIDYL-2-C-METHYL-D-ERYTHRITOL KINASE, CHLOROPLASTIC"/>
    <property type="match status" value="1"/>
</dbReference>
<dbReference type="RefSeq" id="WP_096454962.1">
    <property type="nucleotide sequence ID" value="NZ_AP017369.1"/>
</dbReference>
<proteinExistence type="inferred from homology"/>
<dbReference type="EC" id="2.7.1.148" evidence="2 9"/>
<dbReference type="Gene3D" id="3.30.230.10">
    <property type="match status" value="1"/>
</dbReference>
<keyword evidence="7 9" id="KW-0067">ATP-binding</keyword>
<dbReference type="PANTHER" id="PTHR43527">
    <property type="entry name" value="4-DIPHOSPHOCYTIDYL-2-C-METHYL-D-ERYTHRITOL KINASE, CHLOROPLASTIC"/>
    <property type="match status" value="1"/>
</dbReference>
<dbReference type="GO" id="GO:0005524">
    <property type="term" value="F:ATP binding"/>
    <property type="evidence" value="ECO:0007669"/>
    <property type="project" value="UniProtKB-UniRule"/>
</dbReference>
<dbReference type="InterPro" id="IPR006204">
    <property type="entry name" value="GHMP_kinase_N_dom"/>
</dbReference>
<keyword evidence="6 9" id="KW-0418">Kinase</keyword>
<feature type="domain" description="GHMP kinase C-terminal" evidence="11">
    <location>
        <begin position="210"/>
        <end position="282"/>
    </location>
</feature>
<dbReference type="GO" id="GO:0016114">
    <property type="term" value="P:terpenoid biosynthetic process"/>
    <property type="evidence" value="ECO:0007669"/>
    <property type="project" value="UniProtKB-UniRule"/>
</dbReference>
<evidence type="ECO:0000313" key="13">
    <source>
        <dbReference type="Proteomes" id="UP000218244"/>
    </source>
</evidence>
<gene>
    <name evidence="9 12" type="primary">ispE</name>
    <name evidence="12" type="ORF">N24_1030</name>
</gene>
<reference evidence="12 13" key="1">
    <citation type="submission" date="2016-02" db="EMBL/GenBank/DDBJ databases">
        <title>Corynebacterium glutamicum N24 whole genome sequencing project.</title>
        <authorList>
            <person name="Matsutani M."/>
            <person name="Nangtapong N."/>
            <person name="Yakushi T."/>
            <person name="Matsushita K."/>
        </authorList>
    </citation>
    <scope>NUCLEOTIDE SEQUENCE [LARGE SCALE GENOMIC DNA]</scope>
    <source>
        <strain evidence="12 13">N24</strain>
    </source>
</reference>
<evidence type="ECO:0000256" key="4">
    <source>
        <dbReference type="ARBA" id="ARBA00022679"/>
    </source>
</evidence>
<dbReference type="NCBIfam" id="NF002870">
    <property type="entry name" value="PRK03188.1"/>
    <property type="match status" value="1"/>
</dbReference>
<dbReference type="KEGG" id="csur:N24_1030"/>
<comment type="function">
    <text evidence="9">Catalyzes the phosphorylation of the position 2 hydroxy group of 4-diphosphocytidyl-2C-methyl-D-erythritol.</text>
</comment>
<evidence type="ECO:0000256" key="8">
    <source>
        <dbReference type="ARBA" id="ARBA00032554"/>
    </source>
</evidence>
<dbReference type="AlphaFoldDB" id="A0A169RT53"/>
<organism evidence="12 13">
    <name type="scientific">Corynebacterium suranareeae</name>
    <dbReference type="NCBI Taxonomy" id="2506452"/>
    <lineage>
        <taxon>Bacteria</taxon>
        <taxon>Bacillati</taxon>
        <taxon>Actinomycetota</taxon>
        <taxon>Actinomycetes</taxon>
        <taxon>Mycobacteriales</taxon>
        <taxon>Corynebacteriaceae</taxon>
        <taxon>Corynebacterium</taxon>
    </lineage>
</organism>
<sequence>MIIVAKAWAKTNLHLGVGPARDDGFHELMTVFQTIDLFDTVTLTTHDEELVEEGSVVKQLSVTGARGVPEDASNLAWRAVDALVERRAVKEPLPAVSLHIAKGIPVAGGMAGGSADAAATLRAVDAWIGPFGEDTLLEVAAELGSDVPFCLLGGTMRGTGRGEQLVDMLTRGKLHWLVAAMAHGLSTPEVFKKHDELNPQSRMDINELSAALLTGNASEVARCLHNDLTSAALSLRPELRSVIQEGTRAGALAGIVSGSGPTTVFLCESENKAQDVKEALLDAGQVYAAYTATGPAAVGANQRGAHILSITS</sequence>
<keyword evidence="4 9" id="KW-0808">Transferase</keyword>
<feature type="active site" evidence="9">
    <location>
        <position position="10"/>
    </location>
</feature>
<accession>A0A169RT53</accession>
<comment type="catalytic activity">
    <reaction evidence="9">
        <text>4-CDP-2-C-methyl-D-erythritol + ATP = 4-CDP-2-C-methyl-D-erythritol 2-phosphate + ADP + H(+)</text>
        <dbReference type="Rhea" id="RHEA:18437"/>
        <dbReference type="ChEBI" id="CHEBI:15378"/>
        <dbReference type="ChEBI" id="CHEBI:30616"/>
        <dbReference type="ChEBI" id="CHEBI:57823"/>
        <dbReference type="ChEBI" id="CHEBI:57919"/>
        <dbReference type="ChEBI" id="CHEBI:456216"/>
        <dbReference type="EC" id="2.7.1.148"/>
    </reaction>
</comment>
<evidence type="ECO:0000256" key="6">
    <source>
        <dbReference type="ARBA" id="ARBA00022777"/>
    </source>
</evidence>
<dbReference type="UniPathway" id="UPA00056">
    <property type="reaction ID" value="UER00094"/>
</dbReference>
<evidence type="ECO:0000256" key="7">
    <source>
        <dbReference type="ARBA" id="ARBA00022840"/>
    </source>
</evidence>
<evidence type="ECO:0000259" key="10">
    <source>
        <dbReference type="Pfam" id="PF00288"/>
    </source>
</evidence>
<feature type="active site" evidence="9">
    <location>
        <position position="146"/>
    </location>
</feature>
<comment type="pathway">
    <text evidence="9">Isoprenoid biosynthesis; isopentenyl diphosphate biosynthesis via DXP pathway; isopentenyl diphosphate from 1-deoxy-D-xylulose 5-phosphate: step 3/6.</text>
</comment>
<feature type="binding site" evidence="9">
    <location>
        <begin position="105"/>
        <end position="115"/>
    </location>
    <ligand>
        <name>ATP</name>
        <dbReference type="ChEBI" id="CHEBI:30616"/>
    </ligand>
</feature>
<dbReference type="Gene3D" id="3.30.70.890">
    <property type="entry name" value="GHMP kinase, C-terminal domain"/>
    <property type="match status" value="1"/>
</dbReference>